<name>A0A914QX15_9BILA</name>
<protein>
    <submittedName>
        <fullName evidence="2">Uncharacterized protein</fullName>
    </submittedName>
</protein>
<reference evidence="2" key="1">
    <citation type="submission" date="2022-11" db="UniProtKB">
        <authorList>
            <consortium name="WormBaseParasite"/>
        </authorList>
    </citation>
    <scope>IDENTIFICATION</scope>
</reference>
<proteinExistence type="predicted"/>
<evidence type="ECO:0000313" key="2">
    <source>
        <dbReference type="WBParaSite" id="PDA_v2.g8385.t1"/>
    </source>
</evidence>
<sequence length="107" mass="12359">MKETQTNQFICHRYSHAGTFKADRFDTRIFDNILCYQNQICFELDQQQCIGHLNEVNCTISALSRCKCGPETLQSCPVKSIYAPQNFVEVREFEDIVMIATKVKVSE</sequence>
<dbReference type="WBParaSite" id="PDA_v2.g8385.t1">
    <property type="protein sequence ID" value="PDA_v2.g8385.t1"/>
    <property type="gene ID" value="PDA_v2.g8385"/>
</dbReference>
<keyword evidence="1" id="KW-1185">Reference proteome</keyword>
<dbReference type="AlphaFoldDB" id="A0A914QX15"/>
<evidence type="ECO:0000313" key="1">
    <source>
        <dbReference type="Proteomes" id="UP000887578"/>
    </source>
</evidence>
<organism evidence="1 2">
    <name type="scientific">Panagrolaimus davidi</name>
    <dbReference type="NCBI Taxonomy" id="227884"/>
    <lineage>
        <taxon>Eukaryota</taxon>
        <taxon>Metazoa</taxon>
        <taxon>Ecdysozoa</taxon>
        <taxon>Nematoda</taxon>
        <taxon>Chromadorea</taxon>
        <taxon>Rhabditida</taxon>
        <taxon>Tylenchina</taxon>
        <taxon>Panagrolaimomorpha</taxon>
        <taxon>Panagrolaimoidea</taxon>
        <taxon>Panagrolaimidae</taxon>
        <taxon>Panagrolaimus</taxon>
    </lineage>
</organism>
<accession>A0A914QX15</accession>
<dbReference type="Proteomes" id="UP000887578">
    <property type="component" value="Unplaced"/>
</dbReference>